<feature type="transmembrane region" description="Helical" evidence="5">
    <location>
        <begin position="40"/>
        <end position="62"/>
    </location>
</feature>
<proteinExistence type="predicted"/>
<feature type="transmembrane region" description="Helical" evidence="5">
    <location>
        <begin position="106"/>
        <end position="124"/>
    </location>
</feature>
<keyword evidence="3 5" id="KW-1133">Transmembrane helix</keyword>
<sequence>MSVFKDGVIYLAGELLNKALPFLLMPYLTRKLGVAGFGELSYYLTILALLSIFIGLSQEGALTRYYYFYGKKAVPMIIKAGYFYNFSFSLICLLVCWFVYKSEILVFVTLIASFNSLLKVQLAIHQCQKQPKSYVLIQLINSFAIIGFTIFIMEFFSGDQVFNRILALMFGGVFTFFLTYLFINKKYKSKKEFSVRQYKLGLVYLFSFGLPLVFHQLSSFMKGQIDRIFIYKAFTPDDLGVYSAGAQIASILTILLLAINKAILPYYYEALKNKKLNIIKIKKYTLLSFLLIGFPALINLILPVQVFDWFLGSGFVGVKYYITLFLVGYGLMLPYLILVNYFFYYAKNGLISLITFSNSILYLILLIVLVNYFDVIYIPYALIISNLVLIVVLWCCLGKLQSDLLKKEVAC</sequence>
<feature type="transmembrane region" description="Helical" evidence="5">
    <location>
        <begin position="162"/>
        <end position="182"/>
    </location>
</feature>
<dbReference type="PANTHER" id="PTHR43424:SF1">
    <property type="entry name" value="LOCUS PUTATIVE PROTEIN 1-RELATED"/>
    <property type="match status" value="1"/>
</dbReference>
<evidence type="ECO:0000256" key="1">
    <source>
        <dbReference type="ARBA" id="ARBA00004141"/>
    </source>
</evidence>
<feature type="transmembrane region" description="Helical" evidence="5">
    <location>
        <begin position="284"/>
        <end position="302"/>
    </location>
</feature>
<feature type="transmembrane region" description="Helical" evidence="5">
    <location>
        <begin position="202"/>
        <end position="221"/>
    </location>
</feature>
<evidence type="ECO:0000256" key="3">
    <source>
        <dbReference type="ARBA" id="ARBA00022989"/>
    </source>
</evidence>
<accession>A0A4P7B746</accession>
<evidence type="ECO:0000313" key="6">
    <source>
        <dbReference type="EMBL" id="QBQ17597.1"/>
    </source>
</evidence>
<protein>
    <submittedName>
        <fullName evidence="6">Flippase</fullName>
    </submittedName>
</protein>
<feature type="transmembrane region" description="Helical" evidence="5">
    <location>
        <begin position="241"/>
        <end position="263"/>
    </location>
</feature>
<dbReference type="InterPro" id="IPR052556">
    <property type="entry name" value="PolySynth_Transporter"/>
</dbReference>
<dbReference type="Proteomes" id="UP000294395">
    <property type="component" value="Chromosome"/>
</dbReference>
<dbReference type="RefSeq" id="WP_134253036.1">
    <property type="nucleotide sequence ID" value="NZ_CP038009.1"/>
</dbReference>
<organism evidence="6 7">
    <name type="scientific">Acinetobacter haemolyticus</name>
    <dbReference type="NCBI Taxonomy" id="29430"/>
    <lineage>
        <taxon>Bacteria</taxon>
        <taxon>Pseudomonadati</taxon>
        <taxon>Pseudomonadota</taxon>
        <taxon>Gammaproteobacteria</taxon>
        <taxon>Moraxellales</taxon>
        <taxon>Moraxellaceae</taxon>
        <taxon>Acinetobacter</taxon>
    </lineage>
</organism>
<feature type="transmembrane region" description="Helical" evidence="5">
    <location>
        <begin position="322"/>
        <end position="343"/>
    </location>
</feature>
<dbReference type="GO" id="GO:0016020">
    <property type="term" value="C:membrane"/>
    <property type="evidence" value="ECO:0007669"/>
    <property type="project" value="UniProtKB-SubCell"/>
</dbReference>
<dbReference type="Pfam" id="PF01943">
    <property type="entry name" value="Polysacc_synt"/>
    <property type="match status" value="1"/>
</dbReference>
<feature type="transmembrane region" description="Helical" evidence="5">
    <location>
        <begin position="376"/>
        <end position="397"/>
    </location>
</feature>
<keyword evidence="4 5" id="KW-0472">Membrane</keyword>
<comment type="subcellular location">
    <subcellularLocation>
        <location evidence="1">Membrane</location>
        <topology evidence="1">Multi-pass membrane protein</topology>
    </subcellularLocation>
</comment>
<gene>
    <name evidence="6" type="ORF">AHTJR_15585</name>
</gene>
<feature type="transmembrane region" description="Helical" evidence="5">
    <location>
        <begin position="136"/>
        <end position="156"/>
    </location>
</feature>
<dbReference type="InterPro" id="IPR002797">
    <property type="entry name" value="Polysacc_synth"/>
</dbReference>
<reference evidence="6 7" key="1">
    <citation type="submission" date="2019-03" db="EMBL/GenBank/DDBJ databases">
        <title>Complete genome sequence of two outbreak-associated Acinetobacter haemolyticus strains.</title>
        <authorList>
            <person name="Bai L."/>
            <person name="Zhang S.-C."/>
            <person name="Deng Y."/>
            <person name="Song C.-C."/>
            <person name="Kang G.-B."/>
            <person name="Dong Y."/>
            <person name="Wang Y."/>
            <person name="Gao F."/>
            <person name="Huang H."/>
        </authorList>
    </citation>
    <scope>NUCLEOTIDE SEQUENCE [LARGE SCALE GENOMIC DNA]</scope>
    <source>
        <strain evidence="6 7">TJR01</strain>
    </source>
</reference>
<dbReference type="AlphaFoldDB" id="A0A4P7B746"/>
<evidence type="ECO:0000256" key="4">
    <source>
        <dbReference type="ARBA" id="ARBA00023136"/>
    </source>
</evidence>
<evidence type="ECO:0000313" key="7">
    <source>
        <dbReference type="Proteomes" id="UP000294395"/>
    </source>
</evidence>
<evidence type="ECO:0000256" key="2">
    <source>
        <dbReference type="ARBA" id="ARBA00022692"/>
    </source>
</evidence>
<evidence type="ECO:0000256" key="5">
    <source>
        <dbReference type="SAM" id="Phobius"/>
    </source>
</evidence>
<name>A0A4P7B746_ACIHA</name>
<feature type="transmembrane region" description="Helical" evidence="5">
    <location>
        <begin position="7"/>
        <end position="28"/>
    </location>
</feature>
<keyword evidence="2 5" id="KW-0812">Transmembrane</keyword>
<dbReference type="PANTHER" id="PTHR43424">
    <property type="entry name" value="LOCUS PUTATIVE PROTEIN 1-RELATED"/>
    <property type="match status" value="1"/>
</dbReference>
<feature type="transmembrane region" description="Helical" evidence="5">
    <location>
        <begin position="350"/>
        <end position="370"/>
    </location>
</feature>
<feature type="transmembrane region" description="Helical" evidence="5">
    <location>
        <begin position="82"/>
        <end position="100"/>
    </location>
</feature>
<dbReference type="EMBL" id="CP038009">
    <property type="protein sequence ID" value="QBQ17597.1"/>
    <property type="molecule type" value="Genomic_DNA"/>
</dbReference>